<keyword evidence="7" id="KW-1185">Reference proteome</keyword>
<evidence type="ECO:0000256" key="4">
    <source>
        <dbReference type="ARBA" id="ARBA00022989"/>
    </source>
</evidence>
<keyword evidence="3 6" id="KW-0812">Transmembrane</keyword>
<dbReference type="Proteomes" id="UP000694888">
    <property type="component" value="Unplaced"/>
</dbReference>
<feature type="transmembrane region" description="Helical" evidence="6">
    <location>
        <begin position="308"/>
        <end position="333"/>
    </location>
</feature>
<feature type="transmembrane region" description="Helical" evidence="6">
    <location>
        <begin position="270"/>
        <end position="288"/>
    </location>
</feature>
<evidence type="ECO:0000256" key="1">
    <source>
        <dbReference type="ARBA" id="ARBA00004141"/>
    </source>
</evidence>
<evidence type="ECO:0000313" key="7">
    <source>
        <dbReference type="Proteomes" id="UP000694888"/>
    </source>
</evidence>
<name>A0ABM0JTN4_APLCA</name>
<feature type="transmembrane region" description="Helical" evidence="6">
    <location>
        <begin position="225"/>
        <end position="243"/>
    </location>
</feature>
<dbReference type="Pfam" id="PF07851">
    <property type="entry name" value="TMEM120A-B"/>
    <property type="match status" value="1"/>
</dbReference>
<sequence>MSRESSPNVLLTGALEDWSDLDKELVQLEDEHKKYCETLTQLSAAQKQCLSQIAHHRYRIKCIGDALNRATKGHPGEEELKQATDLKLKIADRKLLFREMEENLPHKNGLYLSIILGSVNVSLLTKEARFIYKKDYEKFKLTVSYIILALAFLTAFVFKSRWCDATLNFLMVWYYCTLTIRESILIVNGSRIKGWWLTHHFISTVCAAISLIWPDGFTYQEFRFQHITFIIYISMVYVLQYYYQSGCLYRLRSLGQSHEMDITVEGFMSWMWKGLSFLLPFLFFGYFFQLYNAYVLMQLAFHPQCMEWQVAVLCIIHFVLFVGNVSTTSMVVVNKVKAEGFQFRYLRKKYNFVVNNFLSQGHGHAE</sequence>
<dbReference type="RefSeq" id="XP_005101235.1">
    <property type="nucleotide sequence ID" value="XM_005101178.3"/>
</dbReference>
<dbReference type="GeneID" id="101863823"/>
<evidence type="ECO:0000313" key="8">
    <source>
        <dbReference type="RefSeq" id="XP_005101235.1"/>
    </source>
</evidence>
<comment type="subcellular location">
    <subcellularLocation>
        <location evidence="1">Membrane</location>
        <topology evidence="1">Multi-pass membrane protein</topology>
    </subcellularLocation>
</comment>
<protein>
    <submittedName>
        <fullName evidence="8">Ion channel TACAN</fullName>
    </submittedName>
</protein>
<keyword evidence="5 6" id="KW-0472">Membrane</keyword>
<feature type="transmembrane region" description="Helical" evidence="6">
    <location>
        <begin position="170"/>
        <end position="187"/>
    </location>
</feature>
<evidence type="ECO:0000256" key="5">
    <source>
        <dbReference type="ARBA" id="ARBA00023136"/>
    </source>
</evidence>
<proteinExistence type="inferred from homology"/>
<evidence type="ECO:0000256" key="6">
    <source>
        <dbReference type="SAM" id="Phobius"/>
    </source>
</evidence>
<gene>
    <name evidence="8" type="primary">LOC101863823</name>
</gene>
<dbReference type="PANTHER" id="PTHR21433:SF0">
    <property type="entry name" value="TRANSMEMBRANE PROTEIN 120 HOMOLOG"/>
    <property type="match status" value="1"/>
</dbReference>
<evidence type="ECO:0000256" key="3">
    <source>
        <dbReference type="ARBA" id="ARBA00022692"/>
    </source>
</evidence>
<reference evidence="8" key="1">
    <citation type="submission" date="2025-08" db="UniProtKB">
        <authorList>
            <consortium name="RefSeq"/>
        </authorList>
    </citation>
    <scope>IDENTIFICATION</scope>
</reference>
<feature type="transmembrane region" description="Helical" evidence="6">
    <location>
        <begin position="194"/>
        <end position="213"/>
    </location>
</feature>
<evidence type="ECO:0000256" key="2">
    <source>
        <dbReference type="ARBA" id="ARBA00009700"/>
    </source>
</evidence>
<organism evidence="7 8">
    <name type="scientific">Aplysia californica</name>
    <name type="common">California sea hare</name>
    <dbReference type="NCBI Taxonomy" id="6500"/>
    <lineage>
        <taxon>Eukaryota</taxon>
        <taxon>Metazoa</taxon>
        <taxon>Spiralia</taxon>
        <taxon>Lophotrochozoa</taxon>
        <taxon>Mollusca</taxon>
        <taxon>Gastropoda</taxon>
        <taxon>Heterobranchia</taxon>
        <taxon>Euthyneura</taxon>
        <taxon>Tectipleura</taxon>
        <taxon>Aplysiida</taxon>
        <taxon>Aplysioidea</taxon>
        <taxon>Aplysiidae</taxon>
        <taxon>Aplysia</taxon>
    </lineage>
</organism>
<comment type="similarity">
    <text evidence="2">Belongs to the TMEM120 family.</text>
</comment>
<dbReference type="InterPro" id="IPR012926">
    <property type="entry name" value="TMEM120A/B"/>
</dbReference>
<dbReference type="PANTHER" id="PTHR21433">
    <property type="entry name" value="TRANSMEMBRANE PROTEIN INDUCED BY TUMOR NECROSIS FACTOR ALPHA"/>
    <property type="match status" value="1"/>
</dbReference>
<keyword evidence="4 6" id="KW-1133">Transmembrane helix</keyword>
<feature type="transmembrane region" description="Helical" evidence="6">
    <location>
        <begin position="139"/>
        <end position="158"/>
    </location>
</feature>
<accession>A0ABM0JTN4</accession>